<evidence type="ECO:0000256" key="4">
    <source>
        <dbReference type="ARBA" id="ARBA00022847"/>
    </source>
</evidence>
<dbReference type="EMBL" id="OE001012">
    <property type="protein sequence ID" value="CAD7455730.1"/>
    <property type="molecule type" value="Genomic_DNA"/>
</dbReference>
<evidence type="ECO:0000256" key="5">
    <source>
        <dbReference type="ARBA" id="ARBA00022989"/>
    </source>
</evidence>
<comment type="similarity">
    <text evidence="2">Belongs to the bile acid:sodium symporter (BASS) (TC 2.A.28) family.</text>
</comment>
<dbReference type="InterPro" id="IPR038770">
    <property type="entry name" value="Na+/solute_symporter_sf"/>
</dbReference>
<evidence type="ECO:0000256" key="1">
    <source>
        <dbReference type="ARBA" id="ARBA00004141"/>
    </source>
</evidence>
<evidence type="ECO:0000256" key="2">
    <source>
        <dbReference type="ARBA" id="ARBA00006528"/>
    </source>
</evidence>
<feature type="transmembrane region" description="Helical" evidence="7">
    <location>
        <begin position="760"/>
        <end position="780"/>
    </location>
</feature>
<keyword evidence="5 7" id="KW-1133">Transmembrane helix</keyword>
<dbReference type="Gene3D" id="1.10.1450.10">
    <property type="entry name" value="Tetraspanin"/>
    <property type="match status" value="1"/>
</dbReference>
<protein>
    <submittedName>
        <fullName evidence="8">Uncharacterized protein</fullName>
    </submittedName>
</protein>
<feature type="transmembrane region" description="Helical" evidence="7">
    <location>
        <begin position="726"/>
        <end position="748"/>
    </location>
</feature>
<dbReference type="AlphaFoldDB" id="A0A7R9FLD7"/>
<keyword evidence="4" id="KW-0813">Transport</keyword>
<dbReference type="SUPFAM" id="SSF48652">
    <property type="entry name" value="Tetraspanin"/>
    <property type="match status" value="1"/>
</dbReference>
<dbReference type="GO" id="GO:0016020">
    <property type="term" value="C:membrane"/>
    <property type="evidence" value="ECO:0007669"/>
    <property type="project" value="UniProtKB-SubCell"/>
</dbReference>
<reference evidence="8" key="1">
    <citation type="submission" date="2020-11" db="EMBL/GenBank/DDBJ databases">
        <authorList>
            <person name="Tran Van P."/>
        </authorList>
    </citation>
    <scope>NUCLEOTIDE SEQUENCE</scope>
</reference>
<dbReference type="Pfam" id="PF00335">
    <property type="entry name" value="Tetraspanin"/>
    <property type="match status" value="1"/>
</dbReference>
<keyword evidence="4" id="KW-0769">Symport</keyword>
<evidence type="ECO:0000256" key="7">
    <source>
        <dbReference type="SAM" id="Phobius"/>
    </source>
</evidence>
<organism evidence="8">
    <name type="scientific">Timema tahoe</name>
    <dbReference type="NCBI Taxonomy" id="61484"/>
    <lineage>
        <taxon>Eukaryota</taxon>
        <taxon>Metazoa</taxon>
        <taxon>Ecdysozoa</taxon>
        <taxon>Arthropoda</taxon>
        <taxon>Hexapoda</taxon>
        <taxon>Insecta</taxon>
        <taxon>Pterygota</taxon>
        <taxon>Neoptera</taxon>
        <taxon>Polyneoptera</taxon>
        <taxon>Phasmatodea</taxon>
        <taxon>Timematodea</taxon>
        <taxon>Timematoidea</taxon>
        <taxon>Timematidae</taxon>
        <taxon>Timema</taxon>
    </lineage>
</organism>
<keyword evidence="6 7" id="KW-0472">Membrane</keyword>
<dbReference type="PANTHER" id="PTHR10361:SF28">
    <property type="entry name" value="P3 PROTEIN-RELATED"/>
    <property type="match status" value="1"/>
</dbReference>
<gene>
    <name evidence="8" type="ORF">TTEB3V08_LOCUS3784</name>
</gene>
<feature type="transmembrane region" description="Helical" evidence="7">
    <location>
        <begin position="852"/>
        <end position="871"/>
    </location>
</feature>
<dbReference type="InterPro" id="IPR002657">
    <property type="entry name" value="BilAc:Na_symport/Acr3"/>
</dbReference>
<dbReference type="Gene3D" id="1.20.1530.20">
    <property type="match status" value="2"/>
</dbReference>
<comment type="subcellular location">
    <subcellularLocation>
        <location evidence="1">Membrane</location>
        <topology evidence="1">Multi-pass membrane protein</topology>
    </subcellularLocation>
</comment>
<evidence type="ECO:0000313" key="8">
    <source>
        <dbReference type="EMBL" id="CAD7455730.1"/>
    </source>
</evidence>
<dbReference type="PANTHER" id="PTHR10361">
    <property type="entry name" value="SODIUM-BILE ACID COTRANSPORTER"/>
    <property type="match status" value="1"/>
</dbReference>
<proteinExistence type="inferred from homology"/>
<feature type="transmembrane region" description="Helical" evidence="7">
    <location>
        <begin position="819"/>
        <end position="840"/>
    </location>
</feature>
<feature type="transmembrane region" description="Helical" evidence="7">
    <location>
        <begin position="98"/>
        <end position="116"/>
    </location>
</feature>
<evidence type="ECO:0000256" key="6">
    <source>
        <dbReference type="ARBA" id="ARBA00023136"/>
    </source>
</evidence>
<dbReference type="GO" id="GO:0015293">
    <property type="term" value="F:symporter activity"/>
    <property type="evidence" value="ECO:0007669"/>
    <property type="project" value="UniProtKB-KW"/>
</dbReference>
<feature type="transmembrane region" description="Helical" evidence="7">
    <location>
        <begin position="366"/>
        <end position="387"/>
    </location>
</feature>
<sequence>MALAVLRISWKVRRIMTFGLMVSSFIQIIFGSILVLTSAYVIINVKPYLDTDDQVPFRWIFSGLIVHGAMMMVLHVLGQLFCKECSSPTKHPQFPRWLFTWLLVTLFILVLGMMIASRCRECASALRLLIHSSMFGGLGQYLHDVKWKSLLDTLQQELKCCGVEGPQDWRTTSWIPLDQFREESTTVSKYIEVDGRVLPPVLPWSCCNPSSDIPCLHDPLQQRHIAYLWDDRSEHILASIHPQGCLSAILSPVNYALVATIVFNYLGFVLHVMVIIMCRYLYVSTRNSVFLGDPKCTAPGWLFGRGDFGYRWGATLEEIMLKNSGEEKDGNAEGFTHVKNEQGKDPSSVSKVLTLFRRNKPDVKSVGAAMLPSCSALPYVTLLAGILSGAATQTSTNKIWDVVFDPDKVVGLNKDTVATVTFTTTDLTREDVDTGVVTVVADGNGRVASPEPPDQKFVLSHEPVAGLSWSSSFNVTGNFLGYASLRLQLSRPDGVLVKESRPLQVTVVRGVRVIDTLFTFTVAILVSIIYINFGCALEWSIFKKTVKKPVGPAIGFCSQFLFMPLVSSSSCPCWQHLVQVVSGSYSWQQLVQVVSGFVQLATPSSSSIRFVQLATPSSSSIRFVQLATPSSSIRFIHLIQIISFALGKLLFPGNVAMQLGMFFTGVSPAGGASNIWTFALGGNMGLSITMTTISTFAAFGMMPLWIFTLGRVIFEEGALGVPYARIASFALGLVIPLGLGFLIQRYLPRVSKFMVRILKPFSLLLILFIIVFAIITNLYLFQLFTWQILVAGLGLPWLGFVFGWLLARVPWFKQSSEDVLAISIETGIQNTGISIFLLRFSLGQPEADLTTVVPVAVAIMTPLPLMLMYIIKVCRERFEKRHKIEFEPEDIEKIAVSANGGEGKSQALAISNHPGPAGQ</sequence>
<dbReference type="GO" id="GO:0007601">
    <property type="term" value="P:visual perception"/>
    <property type="evidence" value="ECO:0007669"/>
    <property type="project" value="InterPro"/>
</dbReference>
<feature type="transmembrane region" description="Helical" evidence="7">
    <location>
        <begin position="517"/>
        <end position="539"/>
    </location>
</feature>
<keyword evidence="3 7" id="KW-0812">Transmembrane</keyword>
<feature type="transmembrane region" description="Helical" evidence="7">
    <location>
        <begin position="20"/>
        <end position="43"/>
    </location>
</feature>
<dbReference type="InterPro" id="IPR018499">
    <property type="entry name" value="Tetraspanin/Peripherin"/>
</dbReference>
<feature type="transmembrane region" description="Helical" evidence="7">
    <location>
        <begin position="255"/>
        <end position="282"/>
    </location>
</feature>
<dbReference type="InterPro" id="IPR008952">
    <property type="entry name" value="Tetraspanin_EC2_sf"/>
</dbReference>
<feature type="transmembrane region" description="Helical" evidence="7">
    <location>
        <begin position="659"/>
        <end position="681"/>
    </location>
</feature>
<name>A0A7R9FLD7_9NEOP</name>
<dbReference type="InterPro" id="IPR000830">
    <property type="entry name" value="Peripherin/rom-1"/>
</dbReference>
<feature type="transmembrane region" description="Helical" evidence="7">
    <location>
        <begin position="786"/>
        <end position="807"/>
    </location>
</feature>
<feature type="transmembrane region" description="Helical" evidence="7">
    <location>
        <begin position="55"/>
        <end position="77"/>
    </location>
</feature>
<accession>A0A7R9FLD7</accession>
<dbReference type="InterPro" id="IPR004710">
    <property type="entry name" value="Bilac:Na_transpt"/>
</dbReference>
<feature type="transmembrane region" description="Helical" evidence="7">
    <location>
        <begin position="693"/>
        <end position="714"/>
    </location>
</feature>
<dbReference type="PRINTS" id="PR00218">
    <property type="entry name" value="PERIPHERNRDS"/>
</dbReference>
<dbReference type="Pfam" id="PF01758">
    <property type="entry name" value="SBF"/>
    <property type="match status" value="1"/>
</dbReference>
<evidence type="ECO:0000256" key="3">
    <source>
        <dbReference type="ARBA" id="ARBA00022692"/>
    </source>
</evidence>